<dbReference type="Proteomes" id="UP000694892">
    <property type="component" value="Chromosome 5S"/>
</dbReference>
<organism evidence="1 2">
    <name type="scientific">Xenopus laevis</name>
    <name type="common">African clawed frog</name>
    <dbReference type="NCBI Taxonomy" id="8355"/>
    <lineage>
        <taxon>Eukaryota</taxon>
        <taxon>Metazoa</taxon>
        <taxon>Chordata</taxon>
        <taxon>Craniata</taxon>
        <taxon>Vertebrata</taxon>
        <taxon>Euteleostomi</taxon>
        <taxon>Amphibia</taxon>
        <taxon>Batrachia</taxon>
        <taxon>Anura</taxon>
        <taxon>Pipoidea</taxon>
        <taxon>Pipidae</taxon>
        <taxon>Xenopodinae</taxon>
        <taxon>Xenopus</taxon>
        <taxon>Xenopus</taxon>
    </lineage>
</organism>
<dbReference type="EMBL" id="CM004475">
    <property type="protein sequence ID" value="OCT79068.1"/>
    <property type="molecule type" value="Genomic_DNA"/>
</dbReference>
<evidence type="ECO:0000313" key="1">
    <source>
        <dbReference type="EMBL" id="OCT79068.1"/>
    </source>
</evidence>
<dbReference type="AlphaFoldDB" id="A0A974HII2"/>
<reference evidence="2" key="1">
    <citation type="journal article" date="2016" name="Nature">
        <title>Genome evolution in the allotetraploid frog Xenopus laevis.</title>
        <authorList>
            <person name="Session A.M."/>
            <person name="Uno Y."/>
            <person name="Kwon T."/>
            <person name="Chapman J.A."/>
            <person name="Toyoda A."/>
            <person name="Takahashi S."/>
            <person name="Fukui A."/>
            <person name="Hikosaka A."/>
            <person name="Suzuki A."/>
            <person name="Kondo M."/>
            <person name="van Heeringen S.J."/>
            <person name="Quigley I."/>
            <person name="Heinz S."/>
            <person name="Ogino H."/>
            <person name="Ochi H."/>
            <person name="Hellsten U."/>
            <person name="Lyons J.B."/>
            <person name="Simakov O."/>
            <person name="Putnam N."/>
            <person name="Stites J."/>
            <person name="Kuroki Y."/>
            <person name="Tanaka T."/>
            <person name="Michiue T."/>
            <person name="Watanabe M."/>
            <person name="Bogdanovic O."/>
            <person name="Lister R."/>
            <person name="Georgiou G."/>
            <person name="Paranjpe S.S."/>
            <person name="van Kruijsbergen I."/>
            <person name="Shu S."/>
            <person name="Carlson J."/>
            <person name="Kinoshita T."/>
            <person name="Ohta Y."/>
            <person name="Mawaribuchi S."/>
            <person name="Jenkins J."/>
            <person name="Grimwood J."/>
            <person name="Schmutz J."/>
            <person name="Mitros T."/>
            <person name="Mozaffari S.V."/>
            <person name="Suzuki Y."/>
            <person name="Haramoto Y."/>
            <person name="Yamamoto T.S."/>
            <person name="Takagi C."/>
            <person name="Heald R."/>
            <person name="Miller K."/>
            <person name="Haudenschild C."/>
            <person name="Kitzman J."/>
            <person name="Nakayama T."/>
            <person name="Izutsu Y."/>
            <person name="Robert J."/>
            <person name="Fortriede J."/>
            <person name="Burns K."/>
            <person name="Lotay V."/>
            <person name="Karimi K."/>
            <person name="Yasuoka Y."/>
            <person name="Dichmann D.S."/>
            <person name="Flajnik M.F."/>
            <person name="Houston D.W."/>
            <person name="Shendure J."/>
            <person name="DuPasquier L."/>
            <person name="Vize P.D."/>
            <person name="Zorn A.M."/>
            <person name="Ito M."/>
            <person name="Marcotte E.M."/>
            <person name="Wallingford J.B."/>
            <person name="Ito Y."/>
            <person name="Asashima M."/>
            <person name="Ueno N."/>
            <person name="Matsuda Y."/>
            <person name="Veenstra G.J."/>
            <person name="Fujiyama A."/>
            <person name="Harland R.M."/>
            <person name="Taira M."/>
            <person name="Rokhsar D.S."/>
        </authorList>
    </citation>
    <scope>NUCLEOTIDE SEQUENCE [LARGE SCALE GENOMIC DNA]</scope>
    <source>
        <strain evidence="2">J</strain>
    </source>
</reference>
<protein>
    <submittedName>
        <fullName evidence="1">Uncharacterized protein</fullName>
    </submittedName>
</protein>
<sequence length="115" mass="12922">LILAAQRPFNTNTHRNISGFFEFLFNSCSSVFVSAQNNLSLVCPAISGATPAVYEKLIVLFRAEVPKLYSYPLPQVKSVDGIIRVSAYLYPGYPWNYSRVTVTPMFLYICNLVMS</sequence>
<accession>A0A974HII2</accession>
<proteinExistence type="predicted"/>
<feature type="non-terminal residue" evidence="1">
    <location>
        <position position="1"/>
    </location>
</feature>
<evidence type="ECO:0000313" key="2">
    <source>
        <dbReference type="Proteomes" id="UP000694892"/>
    </source>
</evidence>
<name>A0A974HII2_XENLA</name>
<gene>
    <name evidence="1" type="ORF">XELAEV_18030164mg</name>
</gene>